<dbReference type="InterPro" id="IPR036390">
    <property type="entry name" value="WH_DNA-bd_sf"/>
</dbReference>
<dbReference type="InterPro" id="IPR000600">
    <property type="entry name" value="ROK"/>
</dbReference>
<dbReference type="PANTHER" id="PTHR18964">
    <property type="entry name" value="ROK (REPRESSOR, ORF, KINASE) FAMILY"/>
    <property type="match status" value="1"/>
</dbReference>
<sequence length="459" mass="47663">MTQDTSSRRTGPRPSTAFGVTSRGSLARLGRSSGTEPSGYARAPRIEGAAPAHSSRPGARQETLRESNLLLLTEEIFSAVEPLSRADLALRTGMTRSTVSRLVDDLLAAGIIREGSPVVGGGSRGRPAVPLHPARATLAGLGVEISVDFMAARVLDLTGETLAEEIIDGDFRGSDPQEVLPRAGSMAIRVARAAEARGATVVGTVLALPGLIGADEHSLVLAPNLGWRGVDAVPLLVGEDREVFGGFIHAANEAKLAALAVAQELAAADQQEQTFLYVSAQMGIGAAVVIESVVDVGQHGWAGEIGHISVEPAGPQCGCGALGCLETYAGKRSLLAAADMDHTATAEELVARSQRDDDAGRTACAAIDRAGWALGVALAGAMNLLDVHDIVLGGVYGPLADMLRPRIEEELNSRVLSAQWSTFRVRTTAGQPAPAATGGALRAMRCVVDAPLQWVPQPL</sequence>
<evidence type="ECO:0000259" key="3">
    <source>
        <dbReference type="Pfam" id="PF12802"/>
    </source>
</evidence>
<dbReference type="SUPFAM" id="SSF46785">
    <property type="entry name" value="Winged helix' DNA-binding domain"/>
    <property type="match status" value="1"/>
</dbReference>
<reference evidence="4 5" key="1">
    <citation type="submission" date="2020-10" db="EMBL/GenBank/DDBJ databases">
        <title>Sequencing the genomes of 1000 actinobacteria strains.</title>
        <authorList>
            <person name="Klenk H.-P."/>
        </authorList>
    </citation>
    <scope>NUCLEOTIDE SEQUENCE [LARGE SCALE GENOMIC DNA]</scope>
    <source>
        <strain evidence="4 5">DSM 15666</strain>
    </source>
</reference>
<keyword evidence="5" id="KW-1185">Reference proteome</keyword>
<dbReference type="Gene3D" id="3.30.420.40">
    <property type="match status" value="2"/>
</dbReference>
<name>A0ABR9JGL5_9MICC</name>
<proteinExistence type="inferred from homology"/>
<keyword evidence="4" id="KW-0418">Kinase</keyword>
<dbReference type="InterPro" id="IPR036388">
    <property type="entry name" value="WH-like_DNA-bd_sf"/>
</dbReference>
<keyword evidence="4" id="KW-0808">Transferase</keyword>
<evidence type="ECO:0000313" key="5">
    <source>
        <dbReference type="Proteomes" id="UP000643525"/>
    </source>
</evidence>
<dbReference type="PANTHER" id="PTHR18964:SF149">
    <property type="entry name" value="BIFUNCTIONAL UDP-N-ACETYLGLUCOSAMINE 2-EPIMERASE_N-ACETYLMANNOSAMINE KINASE"/>
    <property type="match status" value="1"/>
</dbReference>
<evidence type="ECO:0000313" key="4">
    <source>
        <dbReference type="EMBL" id="MBE1525069.1"/>
    </source>
</evidence>
<dbReference type="Gene3D" id="1.10.10.10">
    <property type="entry name" value="Winged helix-like DNA-binding domain superfamily/Winged helix DNA-binding domain"/>
    <property type="match status" value="1"/>
</dbReference>
<dbReference type="GO" id="GO:0016301">
    <property type="term" value="F:kinase activity"/>
    <property type="evidence" value="ECO:0007669"/>
    <property type="project" value="UniProtKB-KW"/>
</dbReference>
<comment type="caution">
    <text evidence="4">The sequence shown here is derived from an EMBL/GenBank/DDBJ whole genome shotgun (WGS) entry which is preliminary data.</text>
</comment>
<dbReference type="InterPro" id="IPR000835">
    <property type="entry name" value="HTH_MarR-typ"/>
</dbReference>
<dbReference type="InterPro" id="IPR043129">
    <property type="entry name" value="ATPase_NBD"/>
</dbReference>
<evidence type="ECO:0000256" key="2">
    <source>
        <dbReference type="SAM" id="MobiDB-lite"/>
    </source>
</evidence>
<feature type="domain" description="HTH marR-type" evidence="3">
    <location>
        <begin position="81"/>
        <end position="117"/>
    </location>
</feature>
<dbReference type="SUPFAM" id="SSF53067">
    <property type="entry name" value="Actin-like ATPase domain"/>
    <property type="match status" value="2"/>
</dbReference>
<dbReference type="Pfam" id="PF00480">
    <property type="entry name" value="ROK"/>
    <property type="match status" value="1"/>
</dbReference>
<dbReference type="EMBL" id="JADBED010000001">
    <property type="protein sequence ID" value="MBE1525069.1"/>
    <property type="molecule type" value="Genomic_DNA"/>
</dbReference>
<dbReference type="RefSeq" id="WP_318782320.1">
    <property type="nucleotide sequence ID" value="NZ_BAAALJ010000013.1"/>
</dbReference>
<organism evidence="4 5">
    <name type="scientific">Nesterenkonia lutea</name>
    <dbReference type="NCBI Taxonomy" id="272919"/>
    <lineage>
        <taxon>Bacteria</taxon>
        <taxon>Bacillati</taxon>
        <taxon>Actinomycetota</taxon>
        <taxon>Actinomycetes</taxon>
        <taxon>Micrococcales</taxon>
        <taxon>Micrococcaceae</taxon>
        <taxon>Nesterenkonia</taxon>
    </lineage>
</organism>
<evidence type="ECO:0000256" key="1">
    <source>
        <dbReference type="ARBA" id="ARBA00006479"/>
    </source>
</evidence>
<gene>
    <name evidence="4" type="ORF">H4W27_002187</name>
</gene>
<dbReference type="Pfam" id="PF12802">
    <property type="entry name" value="MarR_2"/>
    <property type="match status" value="1"/>
</dbReference>
<accession>A0ABR9JGL5</accession>
<feature type="compositionally biased region" description="Low complexity" evidence="2">
    <location>
        <begin position="22"/>
        <end position="34"/>
    </location>
</feature>
<dbReference type="Proteomes" id="UP000643525">
    <property type="component" value="Unassembled WGS sequence"/>
</dbReference>
<feature type="region of interest" description="Disordered" evidence="2">
    <location>
        <begin position="1"/>
        <end position="61"/>
    </location>
</feature>
<comment type="similarity">
    <text evidence="1">Belongs to the ROK (NagC/XylR) family.</text>
</comment>
<protein>
    <submittedName>
        <fullName evidence="4">NBD/HSP70 family sugar kinase</fullName>
    </submittedName>
</protein>